<evidence type="ECO:0000313" key="2">
    <source>
        <dbReference type="Proteomes" id="UP000001554"/>
    </source>
</evidence>
<evidence type="ECO:0000313" key="3">
    <source>
        <dbReference type="RefSeq" id="XP_035657403.1"/>
    </source>
</evidence>
<reference evidence="2" key="1">
    <citation type="journal article" date="2020" name="Nat. Ecol. Evol.">
        <title>Deeply conserved synteny resolves early events in vertebrate evolution.</title>
        <authorList>
            <person name="Simakov O."/>
            <person name="Marletaz F."/>
            <person name="Yue J.X."/>
            <person name="O'Connell B."/>
            <person name="Jenkins J."/>
            <person name="Brandt A."/>
            <person name="Calef R."/>
            <person name="Tung C.H."/>
            <person name="Huang T.K."/>
            <person name="Schmutz J."/>
            <person name="Satoh N."/>
            <person name="Yu J.K."/>
            <person name="Putnam N.H."/>
            <person name="Green R.E."/>
            <person name="Rokhsar D.S."/>
        </authorList>
    </citation>
    <scope>NUCLEOTIDE SEQUENCE [LARGE SCALE GENOMIC DNA]</scope>
    <source>
        <strain evidence="2">S238N-H82</strain>
    </source>
</reference>
<reference evidence="3" key="2">
    <citation type="submission" date="2025-08" db="UniProtKB">
        <authorList>
            <consortium name="RefSeq"/>
        </authorList>
    </citation>
    <scope>IDENTIFICATION</scope>
    <source>
        <strain evidence="3">S238N-H82</strain>
        <tissue evidence="3">Testes</tissue>
    </source>
</reference>
<dbReference type="OrthoDB" id="10536979at2759"/>
<name>A0A9J7KG55_BRAFL</name>
<dbReference type="KEGG" id="bfo:118403073"/>
<dbReference type="GeneID" id="118403073"/>
<proteinExistence type="predicted"/>
<dbReference type="AlphaFoldDB" id="A0A9J7KG55"/>
<organism evidence="2 3">
    <name type="scientific">Branchiostoma floridae</name>
    <name type="common">Florida lancelet</name>
    <name type="synonym">Amphioxus</name>
    <dbReference type="NCBI Taxonomy" id="7739"/>
    <lineage>
        <taxon>Eukaryota</taxon>
        <taxon>Metazoa</taxon>
        <taxon>Chordata</taxon>
        <taxon>Cephalochordata</taxon>
        <taxon>Leptocardii</taxon>
        <taxon>Amphioxiformes</taxon>
        <taxon>Branchiostomatidae</taxon>
        <taxon>Branchiostoma</taxon>
    </lineage>
</organism>
<sequence length="218" mass="23907">MHWKGDFSGSGTPRPELMPSINKAYEAYKEKCHESSQLKEQLTKVTQKWQTAEGQLQQLREQLSRGCTECAVQQTEGSCAGTVEGQTAQRCSKCNIQGTAQYCSKCDPLGTAQSCSRCSNRETAPSCSNCAAREGEQSCSDRLKELTQHQMESFSKPPDPVPPLSVPGGSAPASLASVLQEEMDQTRAEMVQLRSLVRTQHLALNRLLLSQPQGKDKL</sequence>
<evidence type="ECO:0000256" key="1">
    <source>
        <dbReference type="SAM" id="MobiDB-lite"/>
    </source>
</evidence>
<protein>
    <submittedName>
        <fullName evidence="3">Uncharacterized protein LOC118403073</fullName>
    </submittedName>
</protein>
<dbReference type="RefSeq" id="XP_035657403.1">
    <property type="nucleotide sequence ID" value="XM_035801510.1"/>
</dbReference>
<feature type="region of interest" description="Disordered" evidence="1">
    <location>
        <begin position="150"/>
        <end position="172"/>
    </location>
</feature>
<gene>
    <name evidence="3" type="primary">LOC118403073</name>
</gene>
<accession>A0A9J7KG55</accession>
<dbReference type="Proteomes" id="UP000001554">
    <property type="component" value="Chromosome 16"/>
</dbReference>
<keyword evidence="2" id="KW-1185">Reference proteome</keyword>